<dbReference type="OrthoDB" id="5456285at2"/>
<protein>
    <submittedName>
        <fullName evidence="4">Chemotaxis protein CheY</fullName>
    </submittedName>
</protein>
<dbReference type="RefSeq" id="WP_057748550.1">
    <property type="nucleotide sequence ID" value="NZ_LJYG01000079.1"/>
</dbReference>
<dbReference type="STRING" id="989370.AOQ71_17805"/>
<dbReference type="CDD" id="cd00156">
    <property type="entry name" value="REC"/>
    <property type="match status" value="1"/>
</dbReference>
<accession>A0A0R3DNN5</accession>
<sequence>MANILIVDDDPAAQLTIRLLLERAGHHVTVAGDGRKGLALFAINAFDLLFLDIYMPGMDGLETMRHVRALRPAIPIIVISGRSITPDCYAEPDFLKMATKLGAVASLQKPFRADALLAAVDNCLKAGESEGPDVNASRR</sequence>
<proteinExistence type="predicted"/>
<evidence type="ECO:0000256" key="2">
    <source>
        <dbReference type="PROSITE-ProRule" id="PRU00169"/>
    </source>
</evidence>
<keyword evidence="1 2" id="KW-0597">Phosphoprotein</keyword>
<name>A0A0R3DNN5_9BRAD</name>
<dbReference type="InterPro" id="IPR001789">
    <property type="entry name" value="Sig_transdc_resp-reg_receiver"/>
</dbReference>
<gene>
    <name evidence="4" type="ORF">AOQ71_17805</name>
</gene>
<evidence type="ECO:0000313" key="5">
    <source>
        <dbReference type="Proteomes" id="UP000051936"/>
    </source>
</evidence>
<reference evidence="4 5" key="1">
    <citation type="submission" date="2015-09" db="EMBL/GenBank/DDBJ databases">
        <title>Draft Genome Sequence of Bradyrhizobium manausense Strain BR 3351T, a Novel Symbiotic Nitrogen-Fixing Alphaproteobacterium Isolated from Brazilian Amazon Rain Forest.</title>
        <authorList>
            <person name="De Araujo J.L."/>
            <person name="Zilli J.E."/>
        </authorList>
    </citation>
    <scope>NUCLEOTIDE SEQUENCE [LARGE SCALE GENOMIC DNA]</scope>
    <source>
        <strain evidence="4 5">BR3351</strain>
    </source>
</reference>
<dbReference type="GO" id="GO:0000160">
    <property type="term" value="P:phosphorelay signal transduction system"/>
    <property type="evidence" value="ECO:0007669"/>
    <property type="project" value="InterPro"/>
</dbReference>
<dbReference type="Gene3D" id="3.40.50.2300">
    <property type="match status" value="1"/>
</dbReference>
<evidence type="ECO:0000259" key="3">
    <source>
        <dbReference type="PROSITE" id="PS50110"/>
    </source>
</evidence>
<dbReference type="PROSITE" id="PS50110">
    <property type="entry name" value="RESPONSE_REGULATORY"/>
    <property type="match status" value="1"/>
</dbReference>
<organism evidence="4 5">
    <name type="scientific">Bradyrhizobium manausense</name>
    <dbReference type="NCBI Taxonomy" id="989370"/>
    <lineage>
        <taxon>Bacteria</taxon>
        <taxon>Pseudomonadati</taxon>
        <taxon>Pseudomonadota</taxon>
        <taxon>Alphaproteobacteria</taxon>
        <taxon>Hyphomicrobiales</taxon>
        <taxon>Nitrobacteraceae</taxon>
        <taxon>Bradyrhizobium</taxon>
    </lineage>
</organism>
<dbReference type="SMART" id="SM00448">
    <property type="entry name" value="REC"/>
    <property type="match status" value="1"/>
</dbReference>
<dbReference type="InterPro" id="IPR011006">
    <property type="entry name" value="CheY-like_superfamily"/>
</dbReference>
<evidence type="ECO:0000256" key="1">
    <source>
        <dbReference type="ARBA" id="ARBA00022553"/>
    </source>
</evidence>
<dbReference type="Pfam" id="PF00072">
    <property type="entry name" value="Response_reg"/>
    <property type="match status" value="1"/>
</dbReference>
<evidence type="ECO:0000313" key="4">
    <source>
        <dbReference type="EMBL" id="KRQ11450.1"/>
    </source>
</evidence>
<dbReference type="InterPro" id="IPR050595">
    <property type="entry name" value="Bact_response_regulator"/>
</dbReference>
<dbReference type="EMBL" id="LJYG01000079">
    <property type="protein sequence ID" value="KRQ11450.1"/>
    <property type="molecule type" value="Genomic_DNA"/>
</dbReference>
<dbReference type="AlphaFoldDB" id="A0A0R3DNN5"/>
<feature type="domain" description="Response regulatory" evidence="3">
    <location>
        <begin position="3"/>
        <end position="124"/>
    </location>
</feature>
<feature type="modified residue" description="4-aspartylphosphate" evidence="2">
    <location>
        <position position="52"/>
    </location>
</feature>
<dbReference type="Proteomes" id="UP000051936">
    <property type="component" value="Unassembled WGS sequence"/>
</dbReference>
<comment type="caution">
    <text evidence="4">The sequence shown here is derived from an EMBL/GenBank/DDBJ whole genome shotgun (WGS) entry which is preliminary data.</text>
</comment>
<dbReference type="PANTHER" id="PTHR44591">
    <property type="entry name" value="STRESS RESPONSE REGULATOR PROTEIN 1"/>
    <property type="match status" value="1"/>
</dbReference>
<keyword evidence="5" id="KW-1185">Reference proteome</keyword>
<dbReference type="PANTHER" id="PTHR44591:SF23">
    <property type="entry name" value="CHEY SUBFAMILY"/>
    <property type="match status" value="1"/>
</dbReference>
<dbReference type="SUPFAM" id="SSF52172">
    <property type="entry name" value="CheY-like"/>
    <property type="match status" value="1"/>
</dbReference>